<reference evidence="1 2" key="1">
    <citation type="submission" date="2019-10" db="EMBL/GenBank/DDBJ databases">
        <title>Draft Genome Sequence of Cytophagaceae sp. SJW1-29.</title>
        <authorList>
            <person name="Choi A."/>
        </authorList>
    </citation>
    <scope>NUCLEOTIDE SEQUENCE [LARGE SCALE GENOMIC DNA]</scope>
    <source>
        <strain evidence="1 2">SJW1-29</strain>
    </source>
</reference>
<keyword evidence="2" id="KW-1185">Reference proteome</keyword>
<accession>A0A7C9BJ37</accession>
<name>A0A7C9BJ37_9BACT</name>
<dbReference type="EMBL" id="WHLY01000002">
    <property type="protein sequence ID" value="MPR35334.1"/>
    <property type="molecule type" value="Genomic_DNA"/>
</dbReference>
<evidence type="ECO:0000313" key="2">
    <source>
        <dbReference type="Proteomes" id="UP000479293"/>
    </source>
</evidence>
<comment type="caution">
    <text evidence="1">The sequence shown here is derived from an EMBL/GenBank/DDBJ whole genome shotgun (WGS) entry which is preliminary data.</text>
</comment>
<dbReference type="Proteomes" id="UP000479293">
    <property type="component" value="Unassembled WGS sequence"/>
</dbReference>
<sequence length="301" mass="34247">MKKLFLFITCVFLIASCKEKDLMNPQTLEIKTIKDVKLVDGVLSFSSRQHLKDVIQEISASKEMENWYSNPEFTSLLKRQRSITQSEYDKIGKTGELGELGDVLTFKGEGDNKILGKIIKIPELSAVLNSKSYVIVSDSAYHIGTNEVTSIHIGEDLDKLSSFLKDPYIQGAHRVEIGRITLKNARIQSDFRQTRGDRRIYGSNEIISFGGVGSYRQLYVEYLKKNWIGWSPTEAPRLSFTITATTQPYGGQYLYHKVEAWNVEGIGFTLQESTWGTLIYYNFNANMDCDVFGEYNFTANF</sequence>
<evidence type="ECO:0000313" key="1">
    <source>
        <dbReference type="EMBL" id="MPR35334.1"/>
    </source>
</evidence>
<protein>
    <recommendedName>
        <fullName evidence="3">DUF4848 domain-containing protein</fullName>
    </recommendedName>
</protein>
<dbReference type="AlphaFoldDB" id="A0A7C9BJ37"/>
<proteinExistence type="predicted"/>
<dbReference type="PROSITE" id="PS51257">
    <property type="entry name" value="PROKAR_LIPOPROTEIN"/>
    <property type="match status" value="1"/>
</dbReference>
<evidence type="ECO:0008006" key="3">
    <source>
        <dbReference type="Google" id="ProtNLM"/>
    </source>
</evidence>
<dbReference type="RefSeq" id="WP_152762296.1">
    <property type="nucleotide sequence ID" value="NZ_WHLY01000002.1"/>
</dbReference>
<gene>
    <name evidence="1" type="ORF">GBK04_18755</name>
</gene>
<organism evidence="1 2">
    <name type="scientific">Salmonirosea aquatica</name>
    <dbReference type="NCBI Taxonomy" id="2654236"/>
    <lineage>
        <taxon>Bacteria</taxon>
        <taxon>Pseudomonadati</taxon>
        <taxon>Bacteroidota</taxon>
        <taxon>Cytophagia</taxon>
        <taxon>Cytophagales</taxon>
        <taxon>Spirosomataceae</taxon>
        <taxon>Salmonirosea</taxon>
    </lineage>
</organism>